<evidence type="ECO:0000256" key="1">
    <source>
        <dbReference type="SAM" id="Phobius"/>
    </source>
</evidence>
<dbReference type="RefSeq" id="WP_144306604.1">
    <property type="nucleotide sequence ID" value="NZ_CP039543.1"/>
</dbReference>
<dbReference type="Proteomes" id="UP000503251">
    <property type="component" value="Chromosome"/>
</dbReference>
<reference evidence="2 5" key="2">
    <citation type="submission" date="2019-04" db="EMBL/GenBank/DDBJ databases">
        <title>Isolation and culture of sulfate reducing bacteria from the cold seep of the South China Sea.</title>
        <authorList>
            <person name="Sun C."/>
            <person name="Liu R."/>
        </authorList>
    </citation>
    <scope>NUCLEOTIDE SEQUENCE [LARGE SCALE GENOMIC DNA]</scope>
    <source>
        <strain evidence="2 5">CS1</strain>
    </source>
</reference>
<sequence>MTTYLGGYEGLPAPLALAAGIVVGIVFFGGLWWTVKQLPGAKNPVLLMLSSALGRFFVALAGFLAATAGKPLTSILWVAGFIGSRLVISRTLGQRGETTEEHI</sequence>
<protein>
    <submittedName>
        <fullName evidence="3">ATP synthase subunit I</fullName>
    </submittedName>
</protein>
<dbReference type="EMBL" id="CP039543">
    <property type="protein sequence ID" value="QJT10777.1"/>
    <property type="molecule type" value="Genomic_DNA"/>
</dbReference>
<name>A0A6P1ZD55_9BACT</name>
<dbReference type="InterPro" id="IPR017581">
    <property type="entry name" value="AtpR-like"/>
</dbReference>
<gene>
    <name evidence="3" type="ORF">DQK91_17095</name>
    <name evidence="2" type="ORF">E8L03_18460</name>
</gene>
<feature type="transmembrane region" description="Helical" evidence="1">
    <location>
        <begin position="72"/>
        <end position="88"/>
    </location>
</feature>
<dbReference type="Proteomes" id="UP000434052">
    <property type="component" value="Unassembled WGS sequence"/>
</dbReference>
<evidence type="ECO:0000313" key="3">
    <source>
        <dbReference type="EMBL" id="TVM31920.1"/>
    </source>
</evidence>
<evidence type="ECO:0000313" key="2">
    <source>
        <dbReference type="EMBL" id="QJT10777.1"/>
    </source>
</evidence>
<organism evidence="3 4">
    <name type="scientific">Oceanidesulfovibrio marinus</name>
    <dbReference type="NCBI Taxonomy" id="370038"/>
    <lineage>
        <taxon>Bacteria</taxon>
        <taxon>Pseudomonadati</taxon>
        <taxon>Thermodesulfobacteriota</taxon>
        <taxon>Desulfovibrionia</taxon>
        <taxon>Desulfovibrionales</taxon>
        <taxon>Desulfovibrionaceae</taxon>
        <taxon>Oceanidesulfovibrio</taxon>
    </lineage>
</organism>
<dbReference type="Pfam" id="PF12966">
    <property type="entry name" value="AtpR"/>
    <property type="match status" value="1"/>
</dbReference>
<keyword evidence="1" id="KW-0812">Transmembrane</keyword>
<reference evidence="3 4" key="1">
    <citation type="submission" date="2018-06" db="EMBL/GenBank/DDBJ databases">
        <title>Complete genome of Desulfovibrio marinus P48SEP.</title>
        <authorList>
            <person name="Crispim J.S."/>
            <person name="Vidigal P.M.P."/>
            <person name="Silva L.C.F."/>
            <person name="Araujo L.C."/>
            <person name="Laguardia C.N."/>
            <person name="Dias R.S."/>
            <person name="Sousa M.P."/>
            <person name="Paula S.O."/>
            <person name="Silva C."/>
        </authorList>
    </citation>
    <scope>NUCLEOTIDE SEQUENCE [LARGE SCALE GENOMIC DNA]</scope>
    <source>
        <strain evidence="3 4">P48SEP</strain>
    </source>
</reference>
<proteinExistence type="predicted"/>
<dbReference type="AlphaFoldDB" id="A0A6P1ZD55"/>
<evidence type="ECO:0000313" key="4">
    <source>
        <dbReference type="Proteomes" id="UP000434052"/>
    </source>
</evidence>
<keyword evidence="1" id="KW-1133">Transmembrane helix</keyword>
<evidence type="ECO:0000313" key="5">
    <source>
        <dbReference type="Proteomes" id="UP000503251"/>
    </source>
</evidence>
<accession>A0A6P1ZD55</accession>
<dbReference type="EMBL" id="QMIF01000013">
    <property type="protein sequence ID" value="TVM31920.1"/>
    <property type="molecule type" value="Genomic_DNA"/>
</dbReference>
<keyword evidence="1" id="KW-0472">Membrane</keyword>
<keyword evidence="5" id="KW-1185">Reference proteome</keyword>
<dbReference type="OrthoDB" id="467414at2"/>
<feature type="transmembrane region" description="Helical" evidence="1">
    <location>
        <begin position="45"/>
        <end position="66"/>
    </location>
</feature>
<dbReference type="NCBIfam" id="TIGR03165">
    <property type="entry name" value="F1F0_chp_2"/>
    <property type="match status" value="1"/>
</dbReference>
<feature type="transmembrane region" description="Helical" evidence="1">
    <location>
        <begin position="12"/>
        <end position="33"/>
    </location>
</feature>